<dbReference type="HOGENOM" id="CLU_029831_0_0_2"/>
<evidence type="ECO:0000256" key="2">
    <source>
        <dbReference type="ARBA" id="ARBA00008906"/>
    </source>
</evidence>
<dbReference type="Gene3D" id="3.40.50.10630">
    <property type="entry name" value="Uracil-DNA glycosylase-like"/>
    <property type="match status" value="1"/>
</dbReference>
<dbReference type="STRING" id="990316.MCON_0338"/>
<dbReference type="EMBL" id="CP002565">
    <property type="protein sequence ID" value="AEB67207.1"/>
    <property type="molecule type" value="Genomic_DNA"/>
</dbReference>
<dbReference type="InterPro" id="IPR050076">
    <property type="entry name" value="ArchSynthase1/Queuine_TRR"/>
</dbReference>
<accession>F4BVU7</accession>
<dbReference type="InterPro" id="IPR036974">
    <property type="entry name" value="PUA_sf"/>
</dbReference>
<dbReference type="Gene3D" id="3.10.450.90">
    <property type="entry name" value="ArcTGT, C2 domain"/>
    <property type="match status" value="1"/>
</dbReference>
<dbReference type="InterPro" id="IPR053418">
    <property type="entry name" value="Archaeosine_synthase_1"/>
</dbReference>
<keyword evidence="3" id="KW-0819">tRNA processing</keyword>
<dbReference type="InterPro" id="IPR036511">
    <property type="entry name" value="TGT-like_sf"/>
</dbReference>
<dbReference type="SMART" id="SM00359">
    <property type="entry name" value="PUA"/>
    <property type="match status" value="1"/>
</dbReference>
<organism evidence="5 6">
    <name type="scientific">Methanothrix soehngenii (strain ATCC 5969 / DSM 3671 / JCM 10134 / NBRC 103675 / OCM 69 / GP-6)</name>
    <name type="common">Methanosaeta concilii</name>
    <dbReference type="NCBI Taxonomy" id="990316"/>
    <lineage>
        <taxon>Archaea</taxon>
        <taxon>Methanobacteriati</taxon>
        <taxon>Methanobacteriota</taxon>
        <taxon>Stenosarchaea group</taxon>
        <taxon>Methanomicrobia</taxon>
        <taxon>Methanotrichales</taxon>
        <taxon>Methanotrichaceae</taxon>
        <taxon>Methanothrix</taxon>
    </lineage>
</organism>
<dbReference type="GO" id="GO:0003723">
    <property type="term" value="F:RNA binding"/>
    <property type="evidence" value="ECO:0007669"/>
    <property type="project" value="InterPro"/>
</dbReference>
<dbReference type="CDD" id="cd21149">
    <property type="entry name" value="PUA_archaeosine_TGT"/>
    <property type="match status" value="1"/>
</dbReference>
<keyword evidence="6" id="KW-1185">Reference proteome</keyword>
<dbReference type="PROSITE" id="PS50890">
    <property type="entry name" value="PUA"/>
    <property type="match status" value="1"/>
</dbReference>
<dbReference type="Pfam" id="PF01472">
    <property type="entry name" value="PUA"/>
    <property type="match status" value="1"/>
</dbReference>
<dbReference type="GeneID" id="10460103"/>
<dbReference type="Gene3D" id="2.30.130.10">
    <property type="entry name" value="PUA domain"/>
    <property type="match status" value="1"/>
</dbReference>
<protein>
    <submittedName>
        <fullName evidence="5">PUA domain protein</fullName>
    </submittedName>
</protein>
<dbReference type="InterPro" id="IPR002478">
    <property type="entry name" value="PUA"/>
</dbReference>
<evidence type="ECO:0000313" key="5">
    <source>
        <dbReference type="EMBL" id="AEB67207.1"/>
    </source>
</evidence>
<dbReference type="GO" id="GO:0002099">
    <property type="term" value="P:tRNA wobble guanine modification"/>
    <property type="evidence" value="ECO:0007669"/>
    <property type="project" value="TreeGrafter"/>
</dbReference>
<dbReference type="UniPathway" id="UPA00393"/>
<dbReference type="Pfam" id="PF17884">
    <property type="entry name" value="DUF5591"/>
    <property type="match status" value="1"/>
</dbReference>
<sequence length="585" mass="65226">MTKYFEILRRDGPARMGKLLLNRQISTPGVITPDDYLSAGSIYSYNSLDEAIAIQEGLKGQKKLAILPYVPSALHSEPALELPAMDLDGPKGLLVHPFREKTPEGADVYLMGNAGSLKNPRDLVKAIIGVRDKTAPDSALYAPALATPANLALLVYLGIDLIDGTRMIADGLLGRYHTRDGVWSAKELAERDELFCLCPHCQKMREKETRQETDLLVAHNLQKLDEELLAVREAVRTQTIREYVERQMRVTPDQTAALRLLDAEHRYLERRTPVSRRSAFYANCAESLQRVEVTRFAERVLERYQAPQSDVLLLLPCSARKPYSTSRSHRLFAEAIGSARRYLHELILTSPLALVPRELEEAYPAASYDVPVTGRWDREERAWLAGCLKAYLKKNRYVRIVAHLDGELEELVRESGIDAVYTGGGTNGPALARLGEAIKEACRNAARLPDLRLLRYRAHADFYFGQGAGDALLAGKIVVRGREIQDENKRPLATWTINGNMALSMAGAKRLEPLGRYTVRIGDFLPRGSLLAPGVVDADEEIRPGDEVIVEGEQAFGIGRAKMSGWEMVASRRGVAVEIRHIKER</sequence>
<dbReference type="NCBIfam" id="NF040592">
    <property type="entry name" value="tRNA_mod_ArcS"/>
    <property type="match status" value="1"/>
</dbReference>
<dbReference type="GO" id="GO:0005737">
    <property type="term" value="C:cytoplasm"/>
    <property type="evidence" value="ECO:0007669"/>
    <property type="project" value="TreeGrafter"/>
</dbReference>
<evidence type="ECO:0000256" key="3">
    <source>
        <dbReference type="ARBA" id="ARBA00022694"/>
    </source>
</evidence>
<dbReference type="Proteomes" id="UP000007807">
    <property type="component" value="Chromosome"/>
</dbReference>
<dbReference type="Pfam" id="PF01702">
    <property type="entry name" value="TGT"/>
    <property type="match status" value="1"/>
</dbReference>
<dbReference type="FunCoup" id="F4BVU7">
    <property type="interactions" value="6"/>
</dbReference>
<dbReference type="InterPro" id="IPR038250">
    <property type="entry name" value="TGT_C2_sf"/>
</dbReference>
<dbReference type="InterPro" id="IPR002616">
    <property type="entry name" value="tRNA_ribo_trans-like"/>
</dbReference>
<evidence type="ECO:0000256" key="1">
    <source>
        <dbReference type="ARBA" id="ARBA00005030"/>
    </source>
</evidence>
<comment type="similarity">
    <text evidence="2">Belongs to the archaeosine synthase type 1 family.</text>
</comment>
<dbReference type="SUPFAM" id="SSF51713">
    <property type="entry name" value="tRNA-guanine transglycosylase"/>
    <property type="match status" value="1"/>
</dbReference>
<dbReference type="AlphaFoldDB" id="F4BVU7"/>
<dbReference type="InterPro" id="IPR004521">
    <property type="entry name" value="Uncharacterised_CHP00451"/>
</dbReference>
<dbReference type="PANTHER" id="PTHR46499:SF2">
    <property type="entry name" value="ARCHAEOSINE SYNTHASE"/>
    <property type="match status" value="1"/>
</dbReference>
<dbReference type="InterPro" id="IPR015947">
    <property type="entry name" value="PUA-like_sf"/>
</dbReference>
<dbReference type="InterPro" id="IPR040777">
    <property type="entry name" value="DUF5591"/>
</dbReference>
<dbReference type="SUPFAM" id="SSF88802">
    <property type="entry name" value="Pre-PUA domain"/>
    <property type="match status" value="1"/>
</dbReference>
<dbReference type="InterPro" id="IPR036895">
    <property type="entry name" value="Uracil-DNA_glycosylase-like_sf"/>
</dbReference>
<dbReference type="NCBIfam" id="TIGR00451">
    <property type="entry name" value="unchar_dom_2"/>
    <property type="match status" value="1"/>
</dbReference>
<comment type="pathway">
    <text evidence="1">tRNA modification; archaeosine-tRNA biosynthesis.</text>
</comment>
<proteinExistence type="inferred from homology"/>
<reference evidence="5 6" key="1">
    <citation type="journal article" date="2011" name="J. Bacteriol.">
        <title>Complete genome sequence of Methanosaeta concilii, a specialist in aceticlastic methanogenesis.</title>
        <authorList>
            <person name="Barber R.D."/>
            <person name="Zhang L."/>
            <person name="Harnack M."/>
            <person name="Olson M.V."/>
            <person name="Kaul R."/>
            <person name="Ingram-Smith C."/>
            <person name="Smith K.S."/>
        </authorList>
    </citation>
    <scope>NUCLEOTIDE SEQUENCE [LARGE SCALE GENOMIC DNA]</scope>
    <source>
        <strain evidence="6">ATCC 5969 / DSM 3671 / JCM 10134 / NBRC 103675 / OCM 69 / GP-6</strain>
    </source>
</reference>
<dbReference type="OrthoDB" id="115061at2157"/>
<dbReference type="KEGG" id="mcj:MCON_0338"/>
<dbReference type="RefSeq" id="WP_013718269.1">
    <property type="nucleotide sequence ID" value="NC_015416.1"/>
</dbReference>
<evidence type="ECO:0000313" key="6">
    <source>
        <dbReference type="Proteomes" id="UP000007807"/>
    </source>
</evidence>
<name>F4BVU7_METSG</name>
<dbReference type="Gene3D" id="3.20.20.105">
    <property type="entry name" value="Queuine tRNA-ribosyltransferase-like"/>
    <property type="match status" value="1"/>
</dbReference>
<evidence type="ECO:0000259" key="4">
    <source>
        <dbReference type="SMART" id="SM00359"/>
    </source>
</evidence>
<feature type="domain" description="PUA" evidence="4">
    <location>
        <begin position="517"/>
        <end position="584"/>
    </location>
</feature>
<dbReference type="PANTHER" id="PTHR46499">
    <property type="entry name" value="QUEUINE TRNA-RIBOSYLTRANSFERASE"/>
    <property type="match status" value="1"/>
</dbReference>
<gene>
    <name evidence="5" type="ordered locus">MCON_0338</name>
</gene>
<dbReference type="InParanoid" id="F4BVU7"/>
<dbReference type="SUPFAM" id="SSF52141">
    <property type="entry name" value="Uracil-DNA glycosylase-like"/>
    <property type="match status" value="1"/>
</dbReference>
<dbReference type="SUPFAM" id="SSF88697">
    <property type="entry name" value="PUA domain-like"/>
    <property type="match status" value="1"/>
</dbReference>